<accession>A0A1C4W1D4</accession>
<proteinExistence type="predicted"/>
<dbReference type="OrthoDB" id="3213425at2"/>
<dbReference type="RefSeq" id="WP_089005986.1">
    <property type="nucleotide sequence ID" value="NZ_LT607411.1"/>
</dbReference>
<dbReference type="GO" id="GO:0003677">
    <property type="term" value="F:DNA binding"/>
    <property type="evidence" value="ECO:0007669"/>
    <property type="project" value="InterPro"/>
</dbReference>
<dbReference type="Proteomes" id="UP000198242">
    <property type="component" value="Chromosome I"/>
</dbReference>
<evidence type="ECO:0000313" key="2">
    <source>
        <dbReference type="EMBL" id="SCE90076.1"/>
    </source>
</evidence>
<gene>
    <name evidence="2" type="ORF">GA0074695_2009</name>
</gene>
<name>A0A1C4W1D4_MICVI</name>
<dbReference type="EMBL" id="LT607411">
    <property type="protein sequence ID" value="SCE90076.1"/>
    <property type="molecule type" value="Genomic_DNA"/>
</dbReference>
<evidence type="ECO:0000256" key="1">
    <source>
        <dbReference type="SAM" id="MobiDB-lite"/>
    </source>
</evidence>
<dbReference type="SUPFAM" id="SSF47413">
    <property type="entry name" value="lambda repressor-like DNA-binding domains"/>
    <property type="match status" value="1"/>
</dbReference>
<dbReference type="InterPro" id="IPR010982">
    <property type="entry name" value="Lambda_DNA-bd_dom_sf"/>
</dbReference>
<evidence type="ECO:0000313" key="3">
    <source>
        <dbReference type="Proteomes" id="UP000198242"/>
    </source>
</evidence>
<dbReference type="AlphaFoldDB" id="A0A1C4W1D4"/>
<reference evidence="3" key="1">
    <citation type="submission" date="2016-06" db="EMBL/GenBank/DDBJ databases">
        <authorList>
            <person name="Varghese N."/>
            <person name="Submissions Spin"/>
        </authorList>
    </citation>
    <scope>NUCLEOTIDE SEQUENCE [LARGE SCALE GENOMIC DNA]</scope>
    <source>
        <strain evidence="3">DSM 43909</strain>
    </source>
</reference>
<keyword evidence="3" id="KW-1185">Reference proteome</keyword>
<organism evidence="2 3">
    <name type="scientific">Micromonospora viridifaciens</name>
    <dbReference type="NCBI Taxonomy" id="1881"/>
    <lineage>
        <taxon>Bacteria</taxon>
        <taxon>Bacillati</taxon>
        <taxon>Actinomycetota</taxon>
        <taxon>Actinomycetes</taxon>
        <taxon>Micromonosporales</taxon>
        <taxon>Micromonosporaceae</taxon>
        <taxon>Micromonospora</taxon>
    </lineage>
</organism>
<sequence>MTPFPPAEPRPPRPLLTEPRPLGPLLAELRSARGWSQQRVAAELCAASGVPTLTRHEVSRWERHRRLPGDFWSGWLAVVLGVPGELLAAAAAHSRRLGVVPAVVDRAGSRSRVALLTLAHRWAADPSGASLGGPLTGHALAAPGGAPQLAEHGAETRATDRLPLDGRRTGHALAAPGRAAPGGAACELLAGRAAETAALAELRHWDDLLGGADLAGHGTRRLRRAARGFAVAGPAGRRRLLPVLAESAQLAGWLAADAGDLAGGLDAYRLALRAAVAVADRGLAGHVLGSASHLLAGIGDPPGALTLARIGYAGCRDAASPGLRALLLHRVALAAALAGRTRAARQALAAAERTGGPGPGREPPWLYWLDEAELAAMTGRTLVALGRPGPAVPLLTPVARGRGGPRRAAVYGGWLARAHLQLGDVAGACAVAGEALLDAVRSGSPRAVGQLTEVRRRLAAHRDEPAARRYAGLLAGARPYLPRGAAGRPVAAGSHRPPSKPGHGGTTRPAGTG</sequence>
<feature type="region of interest" description="Disordered" evidence="1">
    <location>
        <begin position="484"/>
        <end position="513"/>
    </location>
</feature>
<feature type="compositionally biased region" description="Pro residues" evidence="1">
    <location>
        <begin position="1"/>
        <end position="14"/>
    </location>
</feature>
<feature type="compositionally biased region" description="Low complexity" evidence="1">
    <location>
        <begin position="484"/>
        <end position="493"/>
    </location>
</feature>
<protein>
    <submittedName>
        <fullName evidence="2">Helix-turn-helix domain-containing protein</fullName>
    </submittedName>
</protein>
<dbReference type="Gene3D" id="1.10.260.40">
    <property type="entry name" value="lambda repressor-like DNA-binding domains"/>
    <property type="match status" value="1"/>
</dbReference>
<feature type="region of interest" description="Disordered" evidence="1">
    <location>
        <begin position="1"/>
        <end position="20"/>
    </location>
</feature>